<name>L7M9T8_RHIPC</name>
<dbReference type="EMBL" id="GACK01004422">
    <property type="protein sequence ID" value="JAA60612.1"/>
    <property type="molecule type" value="mRNA"/>
</dbReference>
<dbReference type="AlphaFoldDB" id="L7M9T8"/>
<protein>
    <submittedName>
        <fullName evidence="2">Putative secreted peptide</fullName>
    </submittedName>
</protein>
<evidence type="ECO:0000256" key="1">
    <source>
        <dbReference type="SAM" id="SignalP"/>
    </source>
</evidence>
<accession>L7M9T8</accession>
<proteinExistence type="evidence at transcript level"/>
<feature type="chain" id="PRO_5003981441" evidence="1">
    <location>
        <begin position="21"/>
        <end position="224"/>
    </location>
</feature>
<organism evidence="2">
    <name type="scientific">Rhipicephalus pulchellus</name>
    <name type="common">Yellow backed tick</name>
    <name type="synonym">Dermacentor pulchellus</name>
    <dbReference type="NCBI Taxonomy" id="72859"/>
    <lineage>
        <taxon>Eukaryota</taxon>
        <taxon>Metazoa</taxon>
        <taxon>Ecdysozoa</taxon>
        <taxon>Arthropoda</taxon>
        <taxon>Chelicerata</taxon>
        <taxon>Arachnida</taxon>
        <taxon>Acari</taxon>
        <taxon>Parasitiformes</taxon>
        <taxon>Ixodida</taxon>
        <taxon>Ixodoidea</taxon>
        <taxon>Ixodidae</taxon>
        <taxon>Rhipicephalinae</taxon>
        <taxon>Rhipicephalus</taxon>
        <taxon>Rhipicephalus</taxon>
    </lineage>
</organism>
<keyword evidence="1" id="KW-0732">Signal</keyword>
<reference evidence="2" key="2">
    <citation type="journal article" date="2015" name="J. Proteomics">
        <title>Sexual differences in the sialomes of the zebra tick, Rhipicephalus pulchellus.</title>
        <authorList>
            <person name="Tan A.W."/>
            <person name="Francischetti I.M."/>
            <person name="Slovak M."/>
            <person name="Kini R.M."/>
            <person name="Ribeiro J.M."/>
        </authorList>
    </citation>
    <scope>NUCLEOTIDE SEQUENCE</scope>
    <source>
        <tissue evidence="2">Salivary gland</tissue>
    </source>
</reference>
<reference evidence="2" key="1">
    <citation type="submission" date="2012-11" db="EMBL/GenBank/DDBJ databases">
        <authorList>
            <person name="Lucero-Rivera Y.E."/>
            <person name="Tovar-Ramirez D."/>
        </authorList>
    </citation>
    <scope>NUCLEOTIDE SEQUENCE</scope>
    <source>
        <tissue evidence="2">Salivary gland</tissue>
    </source>
</reference>
<sequence>MGRTIAAIAVCLLSAAMTQGKYDFDKDVESYVDAALTNLKQIISRQTATKKPVMVENFVSRANKDGNAVVVRKYLLGHVKGLDTLERMGECHVNQYTNHYKVWCPVIFIDLHCILPRLHDTIYVLKVATNGTVHFRLLKHDRDVRGMVFILPNFTYSVDQKDANTMRDLVGVLSTVPPIYRPTEQNIQGRYTEILRHYLTEGGFFTYLQRAFSRAFHFIKDKIK</sequence>
<evidence type="ECO:0000313" key="2">
    <source>
        <dbReference type="EMBL" id="JAA60612.1"/>
    </source>
</evidence>
<feature type="signal peptide" evidence="1">
    <location>
        <begin position="1"/>
        <end position="20"/>
    </location>
</feature>